<protein>
    <submittedName>
        <fullName evidence="2">Uncharacterized protein</fullName>
    </submittedName>
</protein>
<feature type="compositionally biased region" description="Polar residues" evidence="1">
    <location>
        <begin position="29"/>
        <end position="67"/>
    </location>
</feature>
<gene>
    <name evidence="2" type="ORF">RHGRI_020837</name>
</gene>
<evidence type="ECO:0000313" key="3">
    <source>
        <dbReference type="Proteomes" id="UP000823749"/>
    </source>
</evidence>
<feature type="region of interest" description="Disordered" evidence="1">
    <location>
        <begin position="145"/>
        <end position="185"/>
    </location>
</feature>
<comment type="caution">
    <text evidence="2">The sequence shown here is derived from an EMBL/GenBank/DDBJ whole genome shotgun (WGS) entry which is preliminary data.</text>
</comment>
<dbReference type="AlphaFoldDB" id="A0AAV6JI06"/>
<dbReference type="EMBL" id="JACTNZ010000007">
    <property type="protein sequence ID" value="KAG5540732.1"/>
    <property type="molecule type" value="Genomic_DNA"/>
</dbReference>
<feature type="region of interest" description="Disordered" evidence="1">
    <location>
        <begin position="1"/>
        <end position="67"/>
    </location>
</feature>
<dbReference type="Proteomes" id="UP000823749">
    <property type="component" value="Chromosome 7"/>
</dbReference>
<proteinExistence type="predicted"/>
<feature type="region of interest" description="Disordered" evidence="1">
    <location>
        <begin position="82"/>
        <end position="109"/>
    </location>
</feature>
<evidence type="ECO:0000313" key="2">
    <source>
        <dbReference type="EMBL" id="KAG5540732.1"/>
    </source>
</evidence>
<reference evidence="2" key="1">
    <citation type="submission" date="2020-08" db="EMBL/GenBank/DDBJ databases">
        <title>Plant Genome Project.</title>
        <authorList>
            <person name="Zhang R.-G."/>
        </authorList>
    </citation>
    <scope>NUCLEOTIDE SEQUENCE</scope>
    <source>
        <strain evidence="2">WSP0</strain>
        <tissue evidence="2">Leaf</tissue>
    </source>
</reference>
<feature type="compositionally biased region" description="Polar residues" evidence="1">
    <location>
        <begin position="94"/>
        <end position="106"/>
    </location>
</feature>
<feature type="compositionally biased region" description="Polar residues" evidence="1">
    <location>
        <begin position="151"/>
        <end position="185"/>
    </location>
</feature>
<evidence type="ECO:0000256" key="1">
    <source>
        <dbReference type="SAM" id="MobiDB-lite"/>
    </source>
</evidence>
<keyword evidence="3" id="KW-1185">Reference proteome</keyword>
<organism evidence="2 3">
    <name type="scientific">Rhododendron griersonianum</name>
    <dbReference type="NCBI Taxonomy" id="479676"/>
    <lineage>
        <taxon>Eukaryota</taxon>
        <taxon>Viridiplantae</taxon>
        <taxon>Streptophyta</taxon>
        <taxon>Embryophyta</taxon>
        <taxon>Tracheophyta</taxon>
        <taxon>Spermatophyta</taxon>
        <taxon>Magnoliopsida</taxon>
        <taxon>eudicotyledons</taxon>
        <taxon>Gunneridae</taxon>
        <taxon>Pentapetalae</taxon>
        <taxon>asterids</taxon>
        <taxon>Ericales</taxon>
        <taxon>Ericaceae</taxon>
        <taxon>Ericoideae</taxon>
        <taxon>Rhodoreae</taxon>
        <taxon>Rhododendron</taxon>
    </lineage>
</organism>
<name>A0AAV6JI06_9ERIC</name>
<sequence length="185" mass="20553">MADGTVTMAEGFGYKALDSNEMRRKQKSISEQINSNQLLPQQSGNPNSSIPILSDPQSIKNSSPSRKLQQVFEQALIREAEERSSHLQVKAAQFDSQQKQVQNSGPNPKILYNARGNPYEEGDPNMGYSAEDARPRARIRANGSFHPFTDFTPSSTTHNLNTSIPHSQNQGNTLPNQDPQTSLWN</sequence>
<accession>A0AAV6JI06</accession>